<proteinExistence type="predicted"/>
<dbReference type="AlphaFoldDB" id="A0AAD8YF58"/>
<organism evidence="3 4">
    <name type="scientific">Skeletonema marinoi</name>
    <dbReference type="NCBI Taxonomy" id="267567"/>
    <lineage>
        <taxon>Eukaryota</taxon>
        <taxon>Sar</taxon>
        <taxon>Stramenopiles</taxon>
        <taxon>Ochrophyta</taxon>
        <taxon>Bacillariophyta</taxon>
        <taxon>Coscinodiscophyceae</taxon>
        <taxon>Thalassiosirophycidae</taxon>
        <taxon>Thalassiosirales</taxon>
        <taxon>Skeletonemataceae</taxon>
        <taxon>Skeletonema</taxon>
        <taxon>Skeletonema marinoi-dohrnii complex</taxon>
    </lineage>
</organism>
<comment type="caution">
    <text evidence="3">The sequence shown here is derived from an EMBL/GenBank/DDBJ whole genome shotgun (WGS) entry which is preliminary data.</text>
</comment>
<sequence length="219" mass="23713">MKLLPLLTIAVISLMEDVTVSSFSTISSIKSKPLSTKTQLHSSSSPNLDRRSVLTNLASSVLLASTVIPAAASAAPIPDIPSVTSSEFDVILRDSAKSIVTVELSGVKSETALVRLADGTTFSISDLVESSTDPRSPLKLVARCRLYNVPVKNVGLAGVLSGENSIIGSSGKKKKSYMNKQVQKAEEKEQAKRERMAEDERERLAELYRMEGEEKEFLE</sequence>
<evidence type="ECO:0000256" key="2">
    <source>
        <dbReference type="SAM" id="SignalP"/>
    </source>
</evidence>
<gene>
    <name evidence="3" type="ORF">QTG54_004840</name>
</gene>
<feature type="compositionally biased region" description="Basic and acidic residues" evidence="1">
    <location>
        <begin position="183"/>
        <end position="197"/>
    </location>
</feature>
<reference evidence="3" key="1">
    <citation type="submission" date="2023-06" db="EMBL/GenBank/DDBJ databases">
        <title>Survivors Of The Sea: Transcriptome response of Skeletonema marinoi to long-term dormancy.</title>
        <authorList>
            <person name="Pinder M.I.M."/>
            <person name="Kourtchenko O."/>
            <person name="Robertson E.K."/>
            <person name="Larsson T."/>
            <person name="Maumus F."/>
            <person name="Osuna-Cruz C.M."/>
            <person name="Vancaester E."/>
            <person name="Stenow R."/>
            <person name="Vandepoele K."/>
            <person name="Ploug H."/>
            <person name="Bruchert V."/>
            <person name="Godhe A."/>
            <person name="Topel M."/>
        </authorList>
    </citation>
    <scope>NUCLEOTIDE SEQUENCE</scope>
    <source>
        <strain evidence="3">R05AC</strain>
    </source>
</reference>
<evidence type="ECO:0000313" key="3">
    <source>
        <dbReference type="EMBL" id="KAK1744307.1"/>
    </source>
</evidence>
<dbReference type="EMBL" id="JATAAI010000007">
    <property type="protein sequence ID" value="KAK1744307.1"/>
    <property type="molecule type" value="Genomic_DNA"/>
</dbReference>
<evidence type="ECO:0008006" key="5">
    <source>
        <dbReference type="Google" id="ProtNLM"/>
    </source>
</evidence>
<protein>
    <recommendedName>
        <fullName evidence="5">Peptidylprolyl isomerase</fullName>
    </recommendedName>
</protein>
<evidence type="ECO:0000313" key="4">
    <source>
        <dbReference type="Proteomes" id="UP001224775"/>
    </source>
</evidence>
<feature type="signal peptide" evidence="2">
    <location>
        <begin position="1"/>
        <end position="22"/>
    </location>
</feature>
<feature type="region of interest" description="Disordered" evidence="1">
    <location>
        <begin position="169"/>
        <end position="197"/>
    </location>
</feature>
<evidence type="ECO:0000256" key="1">
    <source>
        <dbReference type="SAM" id="MobiDB-lite"/>
    </source>
</evidence>
<keyword evidence="2" id="KW-0732">Signal</keyword>
<dbReference type="Proteomes" id="UP001224775">
    <property type="component" value="Unassembled WGS sequence"/>
</dbReference>
<feature type="chain" id="PRO_5042074921" description="Peptidylprolyl isomerase" evidence="2">
    <location>
        <begin position="23"/>
        <end position="219"/>
    </location>
</feature>
<keyword evidence="4" id="KW-1185">Reference proteome</keyword>
<name>A0AAD8YF58_9STRA</name>
<accession>A0AAD8YF58</accession>